<dbReference type="AlphaFoldDB" id="A0A9P6MEB8"/>
<name>A0A9P6MEB8_9FUNG</name>
<reference evidence="1" key="1">
    <citation type="journal article" date="2020" name="Fungal Divers.">
        <title>Resolving the Mortierellaceae phylogeny through synthesis of multi-gene phylogenetics and phylogenomics.</title>
        <authorList>
            <person name="Vandepol N."/>
            <person name="Liber J."/>
            <person name="Desiro A."/>
            <person name="Na H."/>
            <person name="Kennedy M."/>
            <person name="Barry K."/>
            <person name="Grigoriev I.V."/>
            <person name="Miller A.N."/>
            <person name="O'Donnell K."/>
            <person name="Stajich J.E."/>
            <person name="Bonito G."/>
        </authorList>
    </citation>
    <scope>NUCLEOTIDE SEQUENCE</scope>
    <source>
        <strain evidence="1">MES-2147</strain>
    </source>
</reference>
<feature type="non-terminal residue" evidence="1">
    <location>
        <position position="265"/>
    </location>
</feature>
<dbReference type="EMBL" id="JAAAHW010001413">
    <property type="protein sequence ID" value="KAF9995165.1"/>
    <property type="molecule type" value="Genomic_DNA"/>
</dbReference>
<dbReference type="GO" id="GO:0016491">
    <property type="term" value="F:oxidoreductase activity"/>
    <property type="evidence" value="ECO:0007669"/>
    <property type="project" value="TreeGrafter"/>
</dbReference>
<dbReference type="PANTHER" id="PTHR12697:SF5">
    <property type="entry name" value="DEOXYHYPUSINE HYDROXYLASE"/>
    <property type="match status" value="1"/>
</dbReference>
<evidence type="ECO:0000313" key="1">
    <source>
        <dbReference type="EMBL" id="KAF9995165.1"/>
    </source>
</evidence>
<organism evidence="1 2">
    <name type="scientific">Modicella reniformis</name>
    <dbReference type="NCBI Taxonomy" id="1440133"/>
    <lineage>
        <taxon>Eukaryota</taxon>
        <taxon>Fungi</taxon>
        <taxon>Fungi incertae sedis</taxon>
        <taxon>Mucoromycota</taxon>
        <taxon>Mortierellomycotina</taxon>
        <taxon>Mortierellomycetes</taxon>
        <taxon>Mortierellales</taxon>
        <taxon>Mortierellaceae</taxon>
        <taxon>Modicella</taxon>
    </lineage>
</organism>
<dbReference type="Pfam" id="PF13646">
    <property type="entry name" value="HEAT_2"/>
    <property type="match status" value="2"/>
</dbReference>
<evidence type="ECO:0008006" key="3">
    <source>
        <dbReference type="Google" id="ProtNLM"/>
    </source>
</evidence>
<accession>A0A9P6MEB8</accession>
<dbReference type="SUPFAM" id="SSF48371">
    <property type="entry name" value="ARM repeat"/>
    <property type="match status" value="1"/>
</dbReference>
<proteinExistence type="predicted"/>
<sequence length="265" mass="29149">MPEGDVKWVCADHYLENRYNVASGQQEIDIPEADYEDDIKDETRLKDVQDRVELADITMVLGLQDPSWIVREKVISTCQGRAELDESILQALITAVKDEHWSVREAAVRMLGGPSKISHAALRAVISAVKDSYWSVKEAAVDVLGGLSETLGGHEGWSVTVVDTLVGAVLDENASVREAVVRTLAGKLPEESIRTLLKDLQREDWETKEAALRVLGAQDNISGAAIDALIISLHAMEDPMNPHNLEPTPVPHCSQVSTQYNEDAF</sequence>
<dbReference type="InterPro" id="IPR016024">
    <property type="entry name" value="ARM-type_fold"/>
</dbReference>
<dbReference type="Gene3D" id="1.25.10.10">
    <property type="entry name" value="Leucine-rich Repeat Variant"/>
    <property type="match status" value="1"/>
</dbReference>
<dbReference type="InterPro" id="IPR011989">
    <property type="entry name" value="ARM-like"/>
</dbReference>
<gene>
    <name evidence="1" type="ORF">BGZ65_009212</name>
</gene>
<dbReference type="PANTHER" id="PTHR12697">
    <property type="entry name" value="PBS LYASE HEAT-LIKE PROTEIN"/>
    <property type="match status" value="1"/>
</dbReference>
<protein>
    <recommendedName>
        <fullName evidence="3">HEAT repeat domain-containing protein</fullName>
    </recommendedName>
</protein>
<dbReference type="Proteomes" id="UP000749646">
    <property type="component" value="Unassembled WGS sequence"/>
</dbReference>
<comment type="caution">
    <text evidence="1">The sequence shown here is derived from an EMBL/GenBank/DDBJ whole genome shotgun (WGS) entry which is preliminary data.</text>
</comment>
<keyword evidence="2" id="KW-1185">Reference proteome</keyword>
<evidence type="ECO:0000313" key="2">
    <source>
        <dbReference type="Proteomes" id="UP000749646"/>
    </source>
</evidence>
<dbReference type="OrthoDB" id="427518at2759"/>